<keyword evidence="2" id="KW-1185">Reference proteome</keyword>
<sequence>MFILPMLYIPDPRIDGRKAFLDFIACVSVTTLTYVNVDIQECTAYLFQLVQTINIGYTVLHAHK</sequence>
<evidence type="ECO:0000313" key="1">
    <source>
        <dbReference type="EMBL" id="GHO83531.1"/>
    </source>
</evidence>
<name>A0ABQ3VDG3_9CHLR</name>
<organism evidence="1 2">
    <name type="scientific">Dictyobacter formicarum</name>
    <dbReference type="NCBI Taxonomy" id="2778368"/>
    <lineage>
        <taxon>Bacteria</taxon>
        <taxon>Bacillati</taxon>
        <taxon>Chloroflexota</taxon>
        <taxon>Ktedonobacteria</taxon>
        <taxon>Ktedonobacterales</taxon>
        <taxon>Dictyobacteraceae</taxon>
        <taxon>Dictyobacter</taxon>
    </lineage>
</organism>
<protein>
    <submittedName>
        <fullName evidence="1">Uncharacterized protein</fullName>
    </submittedName>
</protein>
<accession>A0ABQ3VDG3</accession>
<comment type="caution">
    <text evidence="1">The sequence shown here is derived from an EMBL/GenBank/DDBJ whole genome shotgun (WGS) entry which is preliminary data.</text>
</comment>
<dbReference type="Proteomes" id="UP000635565">
    <property type="component" value="Unassembled WGS sequence"/>
</dbReference>
<dbReference type="EMBL" id="BNJJ01000004">
    <property type="protein sequence ID" value="GHO83531.1"/>
    <property type="molecule type" value="Genomic_DNA"/>
</dbReference>
<evidence type="ECO:0000313" key="2">
    <source>
        <dbReference type="Proteomes" id="UP000635565"/>
    </source>
</evidence>
<proteinExistence type="predicted"/>
<reference evidence="1 2" key="1">
    <citation type="journal article" date="2021" name="Int. J. Syst. Evol. Microbiol.">
        <title>Reticulibacter mediterranei gen. nov., sp. nov., within the new family Reticulibacteraceae fam. nov., and Ktedonospora formicarum gen. nov., sp. nov., Ktedonobacter robiniae sp. nov., Dictyobacter formicarum sp. nov. and Dictyobacter arantiisoli sp. nov., belonging to the class Ktedonobacteria.</title>
        <authorList>
            <person name="Yabe S."/>
            <person name="Zheng Y."/>
            <person name="Wang C.M."/>
            <person name="Sakai Y."/>
            <person name="Abe K."/>
            <person name="Yokota A."/>
            <person name="Donadio S."/>
            <person name="Cavaletti L."/>
            <person name="Monciardini P."/>
        </authorList>
    </citation>
    <scope>NUCLEOTIDE SEQUENCE [LARGE SCALE GENOMIC DNA]</scope>
    <source>
        <strain evidence="1 2">SOSP1-9</strain>
    </source>
</reference>
<gene>
    <name evidence="1" type="ORF">KSZ_15370</name>
</gene>